<evidence type="ECO:0000313" key="3">
    <source>
        <dbReference type="Proteomes" id="UP000266841"/>
    </source>
</evidence>
<name>K0SI05_THAOC</name>
<dbReference type="OMA" id="PNRTVDW"/>
<organism evidence="2 3">
    <name type="scientific">Thalassiosira oceanica</name>
    <name type="common">Marine diatom</name>
    <dbReference type="NCBI Taxonomy" id="159749"/>
    <lineage>
        <taxon>Eukaryota</taxon>
        <taxon>Sar</taxon>
        <taxon>Stramenopiles</taxon>
        <taxon>Ochrophyta</taxon>
        <taxon>Bacillariophyta</taxon>
        <taxon>Coscinodiscophyceae</taxon>
        <taxon>Thalassiosirophycidae</taxon>
        <taxon>Thalassiosirales</taxon>
        <taxon>Thalassiosiraceae</taxon>
        <taxon>Thalassiosira</taxon>
    </lineage>
</organism>
<accession>K0SI05</accession>
<evidence type="ECO:0000313" key="2">
    <source>
        <dbReference type="EMBL" id="EJK65793.1"/>
    </source>
</evidence>
<protein>
    <recommendedName>
        <fullName evidence="4">Exostosin GT47 domain-containing protein</fullName>
    </recommendedName>
</protein>
<dbReference type="GO" id="GO:0005794">
    <property type="term" value="C:Golgi apparatus"/>
    <property type="evidence" value="ECO:0007669"/>
    <property type="project" value="TreeGrafter"/>
</dbReference>
<comment type="caution">
    <text evidence="2">The sequence shown here is derived from an EMBL/GenBank/DDBJ whole genome shotgun (WGS) entry which is preliminary data.</text>
</comment>
<feature type="compositionally biased region" description="Basic residues" evidence="1">
    <location>
        <begin position="11"/>
        <end position="24"/>
    </location>
</feature>
<dbReference type="EMBL" id="AGNL01015467">
    <property type="protein sequence ID" value="EJK65793.1"/>
    <property type="molecule type" value="Genomic_DNA"/>
</dbReference>
<dbReference type="PANTHER" id="PTHR15576">
    <property type="entry name" value="RIBITOL-5-PHOSPHATE XYLOSYLTRANSFERASE 1"/>
    <property type="match status" value="1"/>
</dbReference>
<reference evidence="2 3" key="1">
    <citation type="journal article" date="2012" name="Genome Biol.">
        <title>Genome and low-iron response of an oceanic diatom adapted to chronic iron limitation.</title>
        <authorList>
            <person name="Lommer M."/>
            <person name="Specht M."/>
            <person name="Roy A.S."/>
            <person name="Kraemer L."/>
            <person name="Andreson R."/>
            <person name="Gutowska M.A."/>
            <person name="Wolf J."/>
            <person name="Bergner S.V."/>
            <person name="Schilhabel M.B."/>
            <person name="Klostermeier U.C."/>
            <person name="Beiko R.G."/>
            <person name="Rosenstiel P."/>
            <person name="Hippler M."/>
            <person name="Laroche J."/>
        </authorList>
    </citation>
    <scope>NUCLEOTIDE SEQUENCE [LARGE SCALE GENOMIC DNA]</scope>
    <source>
        <strain evidence="2 3">CCMP1005</strain>
    </source>
</reference>
<sequence length="524" mass="59997">MRADRDPLLSSRRHPMTLSRHRPSRPLGIADEDPSAAGARLAYRYGALLLAAVAVAARLLVGADRNLDVAGGGRGKSSHDERYLQLYMQRRRQALLNDSSVMSLGEDGGQHEPSRFFDDHFRGDMEFLPSFDDVMEWNASARAAYLREFADPGAGDLLTGEFIDAMRLFTATNGMRRHVVIGNINENWGAFSEFVPNRTVDWVRNWTAFFGTSKDELLRYLGHVNTSAVFTVTHQFIDHPKVFSVPLGLKYPNIPEAFYETSLPNRTNLLFMAISDFGGRPSIAQRITSNFNGTVQNHYHDGTDYFRELRASKFMVCPSGLGWDTYRAWESLVMGTIPVLETYGRQDGFYRTFDDLPVLWVDHYDNVTPSLLEEAYPRILRGARSYKFEKLTNWWWVDLINSFRDGQARDIGRKFQWLDYHRPTLSPTTKPNSVHSRDWADSWFQELSDARRNQVEALGFTKDIWDKDKLPPGLTERNWSSFTEEDRDVITAFGYNESSWQSLSESNGANDIDHTDMGQHILTR</sequence>
<evidence type="ECO:0008006" key="4">
    <source>
        <dbReference type="Google" id="ProtNLM"/>
    </source>
</evidence>
<feature type="region of interest" description="Disordered" evidence="1">
    <location>
        <begin position="1"/>
        <end position="31"/>
    </location>
</feature>
<dbReference type="GO" id="GO:0035269">
    <property type="term" value="P:protein O-linked glycosylation via mannose"/>
    <property type="evidence" value="ECO:0007669"/>
    <property type="project" value="InterPro"/>
</dbReference>
<dbReference type="PANTHER" id="PTHR15576:SF1">
    <property type="entry name" value="RIBITOL-5-PHOSPHATE XYLOSYLTRANSFERASE 1"/>
    <property type="match status" value="1"/>
</dbReference>
<dbReference type="OrthoDB" id="45254at2759"/>
<dbReference type="GO" id="GO:0120053">
    <property type="term" value="F:ribitol beta-1,4-xylosyltransferase activity"/>
    <property type="evidence" value="ECO:0007669"/>
    <property type="project" value="InterPro"/>
</dbReference>
<dbReference type="eggNOG" id="ENOG502SFRJ">
    <property type="taxonomic scope" value="Eukaryota"/>
</dbReference>
<gene>
    <name evidence="2" type="ORF">THAOC_13314</name>
</gene>
<dbReference type="Proteomes" id="UP000266841">
    <property type="component" value="Unassembled WGS sequence"/>
</dbReference>
<evidence type="ECO:0000256" key="1">
    <source>
        <dbReference type="SAM" id="MobiDB-lite"/>
    </source>
</evidence>
<dbReference type="AlphaFoldDB" id="K0SI05"/>
<proteinExistence type="predicted"/>
<dbReference type="InterPro" id="IPR055286">
    <property type="entry name" value="RXYLT1-like"/>
</dbReference>
<keyword evidence="3" id="KW-1185">Reference proteome</keyword>
<feature type="region of interest" description="Disordered" evidence="1">
    <location>
        <begin position="501"/>
        <end position="524"/>
    </location>
</feature>